<accession>A0A2I0UL97</accession>
<sequence length="68" mass="7690">MDELALEVEPGSRGKFMMETKKGRSTLLAIIEGKVYMWYSSVKKPLPGPDTEIESRTSLDIRECITEP</sequence>
<dbReference type="AlphaFoldDB" id="A0A2I0UL97"/>
<protein>
    <submittedName>
        <fullName evidence="1">Uncharacterized protein</fullName>
    </submittedName>
</protein>
<reference evidence="2" key="2">
    <citation type="submission" date="2017-12" db="EMBL/GenBank/DDBJ databases">
        <title>Genome sequence of the Bar-tailed Godwit (Limosa lapponica baueri).</title>
        <authorList>
            <person name="Lima N.C.B."/>
            <person name="Parody-Merino A.M."/>
            <person name="Battley P.F."/>
            <person name="Fidler A.E."/>
            <person name="Prosdocimi F."/>
        </authorList>
    </citation>
    <scope>NUCLEOTIDE SEQUENCE [LARGE SCALE GENOMIC DNA]</scope>
</reference>
<evidence type="ECO:0000313" key="2">
    <source>
        <dbReference type="Proteomes" id="UP000233556"/>
    </source>
</evidence>
<dbReference type="EMBL" id="KZ505697">
    <property type="protein sequence ID" value="PKU46826.1"/>
    <property type="molecule type" value="Genomic_DNA"/>
</dbReference>
<reference evidence="2" key="1">
    <citation type="submission" date="2017-11" db="EMBL/GenBank/DDBJ databases">
        <authorList>
            <person name="Lima N.C."/>
            <person name="Parody-Merino A.M."/>
            <person name="Battley P.F."/>
            <person name="Fidler A.E."/>
            <person name="Prosdocimi F."/>
        </authorList>
    </citation>
    <scope>NUCLEOTIDE SEQUENCE [LARGE SCALE GENOMIC DNA]</scope>
</reference>
<dbReference type="Proteomes" id="UP000233556">
    <property type="component" value="Unassembled WGS sequence"/>
</dbReference>
<gene>
    <name evidence="1" type="ORF">llap_2910</name>
</gene>
<proteinExistence type="predicted"/>
<evidence type="ECO:0000313" key="1">
    <source>
        <dbReference type="EMBL" id="PKU46826.1"/>
    </source>
</evidence>
<keyword evidence="2" id="KW-1185">Reference proteome</keyword>
<name>A0A2I0UL97_LIMLA</name>
<organism evidence="1 2">
    <name type="scientific">Limosa lapponica baueri</name>
    <dbReference type="NCBI Taxonomy" id="1758121"/>
    <lineage>
        <taxon>Eukaryota</taxon>
        <taxon>Metazoa</taxon>
        <taxon>Chordata</taxon>
        <taxon>Craniata</taxon>
        <taxon>Vertebrata</taxon>
        <taxon>Euteleostomi</taxon>
        <taxon>Archelosauria</taxon>
        <taxon>Archosauria</taxon>
        <taxon>Dinosauria</taxon>
        <taxon>Saurischia</taxon>
        <taxon>Theropoda</taxon>
        <taxon>Coelurosauria</taxon>
        <taxon>Aves</taxon>
        <taxon>Neognathae</taxon>
        <taxon>Neoaves</taxon>
        <taxon>Charadriiformes</taxon>
        <taxon>Scolopacidae</taxon>
        <taxon>Limosa</taxon>
    </lineage>
</organism>